<evidence type="ECO:0000256" key="2">
    <source>
        <dbReference type="ARBA" id="ARBA00009948"/>
    </source>
</evidence>
<dbReference type="STRING" id="264251.FB00_07135"/>
<dbReference type="InterPro" id="IPR036968">
    <property type="entry name" value="Enolpyruvate_Tfrase_sf"/>
</dbReference>
<dbReference type="CDD" id="cd01556">
    <property type="entry name" value="EPSP_synthase"/>
    <property type="match status" value="1"/>
</dbReference>
<feature type="binding site" evidence="8">
    <location>
        <position position="213"/>
    </location>
    <ligand>
        <name>3-phosphoshikimate</name>
        <dbReference type="ChEBI" id="CHEBI:145989"/>
    </ligand>
</feature>
<dbReference type="PROSITE" id="PS00885">
    <property type="entry name" value="EPSP_SYNTHASE_2"/>
    <property type="match status" value="1"/>
</dbReference>
<comment type="similarity">
    <text evidence="2 8">Belongs to the EPSP synthase family.</text>
</comment>
<feature type="binding site" evidence="8">
    <location>
        <position position="37"/>
    </location>
    <ligand>
        <name>phosphoenolpyruvate</name>
        <dbReference type="ChEBI" id="CHEBI:58702"/>
    </ligand>
</feature>
<keyword evidence="5 8" id="KW-0808">Transferase</keyword>
<feature type="binding site" evidence="8">
    <location>
        <position position="186"/>
    </location>
    <ligand>
        <name>phosphoenolpyruvate</name>
        <dbReference type="ChEBI" id="CHEBI:58702"/>
    </ligand>
</feature>
<feature type="binding site" evidence="8">
    <location>
        <position position="38"/>
    </location>
    <ligand>
        <name>3-phosphoshikimate</name>
        <dbReference type="ChEBI" id="CHEBI:145989"/>
    </ligand>
</feature>
<dbReference type="GO" id="GO:0009423">
    <property type="term" value="P:chorismate biosynthetic process"/>
    <property type="evidence" value="ECO:0007669"/>
    <property type="project" value="UniProtKB-UniRule"/>
</dbReference>
<feature type="binding site" evidence="8">
    <location>
        <position position="135"/>
    </location>
    <ligand>
        <name>phosphoenolpyruvate</name>
        <dbReference type="ChEBI" id="CHEBI:58702"/>
    </ligand>
</feature>
<dbReference type="SUPFAM" id="SSF55205">
    <property type="entry name" value="EPT/RTPC-like"/>
    <property type="match status" value="1"/>
</dbReference>
<feature type="binding site" evidence="8">
    <location>
        <position position="359"/>
    </location>
    <ligand>
        <name>phosphoenolpyruvate</name>
        <dbReference type="ChEBI" id="CHEBI:58702"/>
    </ligand>
</feature>
<feature type="active site" description="Proton acceptor" evidence="8">
    <location>
        <position position="328"/>
    </location>
</feature>
<keyword evidence="6 8" id="KW-0057">Aromatic amino acid biosynthesis</keyword>
<dbReference type="PANTHER" id="PTHR21090:SF5">
    <property type="entry name" value="PENTAFUNCTIONAL AROM POLYPEPTIDE"/>
    <property type="match status" value="1"/>
</dbReference>
<proteinExistence type="inferred from homology"/>
<feature type="binding site" evidence="8">
    <location>
        <position position="425"/>
    </location>
    <ligand>
        <name>phosphoenolpyruvate</name>
        <dbReference type="ChEBI" id="CHEBI:58702"/>
    </ligand>
</feature>
<evidence type="ECO:0000259" key="10">
    <source>
        <dbReference type="Pfam" id="PF00275"/>
    </source>
</evidence>
<evidence type="ECO:0000256" key="4">
    <source>
        <dbReference type="ARBA" id="ARBA00022605"/>
    </source>
</evidence>
<dbReference type="FunFam" id="3.65.10.10:FF:000011">
    <property type="entry name" value="3-phosphoshikimate 1-carboxyvinyltransferase"/>
    <property type="match status" value="1"/>
</dbReference>
<dbReference type="InterPro" id="IPR001986">
    <property type="entry name" value="Enolpyruvate_Tfrase_dom"/>
</dbReference>
<dbReference type="InterPro" id="IPR006264">
    <property type="entry name" value="EPSP_synthase"/>
</dbReference>
<gene>
    <name evidence="8" type="primary">aroA</name>
    <name evidence="11" type="ORF">FB00_07135</name>
</gene>
<feature type="binding site" evidence="8">
    <location>
        <position position="37"/>
    </location>
    <ligand>
        <name>3-phosphoshikimate</name>
        <dbReference type="ChEBI" id="CHEBI:145989"/>
    </ligand>
</feature>
<feature type="binding site" evidence="8">
    <location>
        <position position="107"/>
    </location>
    <ligand>
        <name>phosphoenolpyruvate</name>
        <dbReference type="ChEBI" id="CHEBI:58702"/>
    </ligand>
</feature>
<evidence type="ECO:0000256" key="7">
    <source>
        <dbReference type="ARBA" id="ARBA00044633"/>
    </source>
</evidence>
<dbReference type="EC" id="2.5.1.19" evidence="8"/>
<evidence type="ECO:0000256" key="1">
    <source>
        <dbReference type="ARBA" id="ARBA00004811"/>
    </source>
</evidence>
<evidence type="ECO:0000313" key="12">
    <source>
        <dbReference type="Proteomes" id="UP000035265"/>
    </source>
</evidence>
<feature type="domain" description="Enolpyruvate transferase" evidence="10">
    <location>
        <begin position="23"/>
        <end position="431"/>
    </location>
</feature>
<name>A0A0H2L5U0_9MICO</name>
<reference evidence="11 12" key="1">
    <citation type="submission" date="2014-05" db="EMBL/GenBank/DDBJ databases">
        <title>Cellulosimicrobium funkei U11 genome.</title>
        <authorList>
            <person name="Hu C."/>
            <person name="Gong Y."/>
            <person name="Wan W."/>
            <person name="Jiang M."/>
        </authorList>
    </citation>
    <scope>NUCLEOTIDE SEQUENCE [LARGE SCALE GENOMIC DNA]</scope>
    <source>
        <strain evidence="11 12">U11</strain>
    </source>
</reference>
<feature type="binding site" evidence="8">
    <location>
        <position position="400"/>
    </location>
    <ligand>
        <name>phosphoenolpyruvate</name>
        <dbReference type="ChEBI" id="CHEBI:58702"/>
    </ligand>
</feature>
<feature type="binding site" evidence="8">
    <location>
        <position position="186"/>
    </location>
    <ligand>
        <name>3-phosphoshikimate</name>
        <dbReference type="ChEBI" id="CHEBI:145989"/>
    </ligand>
</feature>
<dbReference type="PANTHER" id="PTHR21090">
    <property type="entry name" value="AROM/DEHYDROQUINATE SYNTHASE"/>
    <property type="match status" value="1"/>
</dbReference>
<feature type="binding site" evidence="8">
    <location>
        <position position="42"/>
    </location>
    <ligand>
        <name>3-phosphoshikimate</name>
        <dbReference type="ChEBI" id="CHEBI:145989"/>
    </ligand>
</feature>
<evidence type="ECO:0000313" key="11">
    <source>
        <dbReference type="EMBL" id="KLN35537.1"/>
    </source>
</evidence>
<comment type="pathway">
    <text evidence="1 8">Metabolic intermediate biosynthesis; chorismate biosynthesis; chorismate from D-erythrose 4-phosphate and phosphoenolpyruvate: step 6/7.</text>
</comment>
<dbReference type="InterPro" id="IPR023193">
    <property type="entry name" value="EPSP_synthase_CS"/>
</dbReference>
<keyword evidence="12" id="KW-1185">Reference proteome</keyword>
<dbReference type="Proteomes" id="UP000035265">
    <property type="component" value="Unassembled WGS sequence"/>
</dbReference>
<dbReference type="Gene3D" id="3.65.10.10">
    <property type="entry name" value="Enolpyruvate transferase domain"/>
    <property type="match status" value="2"/>
</dbReference>
<comment type="function">
    <text evidence="8">Catalyzes the transfer of the enolpyruvyl moiety of phosphoenolpyruvate (PEP) to the 5-hydroxyl of shikimate-3-phosphate (S3P) to produce enolpyruvyl shikimate-3-phosphate and inorganic phosphate.</text>
</comment>
<keyword evidence="3 8" id="KW-0963">Cytoplasm</keyword>
<evidence type="ECO:0000256" key="5">
    <source>
        <dbReference type="ARBA" id="ARBA00022679"/>
    </source>
</evidence>
<dbReference type="UniPathway" id="UPA00053">
    <property type="reaction ID" value="UER00089"/>
</dbReference>
<evidence type="ECO:0000256" key="3">
    <source>
        <dbReference type="ARBA" id="ARBA00022490"/>
    </source>
</evidence>
<dbReference type="PROSITE" id="PS00104">
    <property type="entry name" value="EPSP_SYNTHASE_1"/>
    <property type="match status" value="1"/>
</dbReference>
<dbReference type="GO" id="GO:0003866">
    <property type="term" value="F:3-phosphoshikimate 1-carboxyvinyltransferase activity"/>
    <property type="evidence" value="ECO:0007669"/>
    <property type="project" value="UniProtKB-UniRule"/>
</dbReference>
<organism evidence="11 12">
    <name type="scientific">Cellulosimicrobium funkei</name>
    <dbReference type="NCBI Taxonomy" id="264251"/>
    <lineage>
        <taxon>Bacteria</taxon>
        <taxon>Bacillati</taxon>
        <taxon>Actinomycetota</taxon>
        <taxon>Actinomycetes</taxon>
        <taxon>Micrococcales</taxon>
        <taxon>Promicromonosporaceae</taxon>
        <taxon>Cellulosimicrobium</taxon>
    </lineage>
</organism>
<comment type="caution">
    <text evidence="8">Lacks conserved residue(s) required for the propagation of feature annotation.</text>
</comment>
<evidence type="ECO:0000256" key="9">
    <source>
        <dbReference type="SAM" id="MobiDB-lite"/>
    </source>
</evidence>
<sequence length="451" mass="46075">MTTSPSAAPVPPAVDEGWAAPTAGGPLDATVEVPGSKSLTNRLLVLAALADGPGTLRGALRSRDADLMIAALRTLGVGVEEGASPSELRVTPGPLRGPVEVDCGLAGTVMRFLPPLAALAGGTVRFDGDEGARVRPMGPVLAALSALDVPVEGDGDGLPTTLPFTIRGRGRVRGGSVDVDASASSQFVSGLLLAAARYDQGLTVRHIGHTLPSMPHIEMTVEVLREVGVVVDDSRPAIWRVEPGPIAARDVQVEPDLSNAAPFLAAALVAGGTVRVTGWPTATTQPGAMVPELLESMGATASLDGDVLSVTGTGEVRGVDVDLHAAGELAPTIAALAALADSPSRLRGIAHLRGHETDRLAALATEITRLGGQAEETRDGLVITPRPLHGALFRTYHDHRMATSAAVIGLRVPGVGVENVETTAKTLPGFAGMWERMLGGRSGSGTGAAAR</sequence>
<dbReference type="PIRSF" id="PIRSF000505">
    <property type="entry name" value="EPSPS"/>
    <property type="match status" value="1"/>
</dbReference>
<dbReference type="FunFam" id="3.65.10.10:FF:000010">
    <property type="entry name" value="3-phosphoshikimate 1-carboxyvinyltransferase"/>
    <property type="match status" value="1"/>
</dbReference>
<comment type="subcellular location">
    <subcellularLocation>
        <location evidence="8">Cytoplasm</location>
    </subcellularLocation>
</comment>
<comment type="subunit">
    <text evidence="8">Monomer.</text>
</comment>
<dbReference type="InterPro" id="IPR013792">
    <property type="entry name" value="RNA3'P_cycl/enolpyr_Trfase_a/b"/>
</dbReference>
<comment type="catalytic activity">
    <reaction evidence="7">
        <text>3-phosphoshikimate + phosphoenolpyruvate = 5-O-(1-carboxyvinyl)-3-phosphoshikimate + phosphate</text>
        <dbReference type="Rhea" id="RHEA:21256"/>
        <dbReference type="ChEBI" id="CHEBI:43474"/>
        <dbReference type="ChEBI" id="CHEBI:57701"/>
        <dbReference type="ChEBI" id="CHEBI:58702"/>
        <dbReference type="ChEBI" id="CHEBI:145989"/>
        <dbReference type="EC" id="2.5.1.19"/>
    </reaction>
    <physiologicalReaction direction="left-to-right" evidence="7">
        <dbReference type="Rhea" id="RHEA:21257"/>
    </physiologicalReaction>
</comment>
<accession>A0A0H2L5U0</accession>
<comment type="caution">
    <text evidence="11">The sequence shown here is derived from an EMBL/GenBank/DDBJ whole genome shotgun (WGS) entry which is preliminary data.</text>
</comment>
<evidence type="ECO:0000256" key="8">
    <source>
        <dbReference type="HAMAP-Rule" id="MF_00210"/>
    </source>
</evidence>
<feature type="binding site" evidence="8">
    <location>
        <position position="185"/>
    </location>
    <ligand>
        <name>3-phosphoshikimate</name>
        <dbReference type="ChEBI" id="CHEBI:145989"/>
    </ligand>
</feature>
<feature type="binding site" evidence="8">
    <location>
        <position position="184"/>
    </location>
    <ligand>
        <name>3-phosphoshikimate</name>
        <dbReference type="ChEBI" id="CHEBI:145989"/>
    </ligand>
</feature>
<dbReference type="PATRIC" id="fig|264251.5.peg.1452"/>
<dbReference type="EMBL" id="JNBQ01000004">
    <property type="protein sequence ID" value="KLN35537.1"/>
    <property type="molecule type" value="Genomic_DNA"/>
</dbReference>
<feature type="binding site" evidence="8">
    <location>
        <position position="328"/>
    </location>
    <ligand>
        <name>3-phosphoshikimate</name>
        <dbReference type="ChEBI" id="CHEBI:145989"/>
    </ligand>
</feature>
<keyword evidence="4 8" id="KW-0028">Amino-acid biosynthesis</keyword>
<dbReference type="AlphaFoldDB" id="A0A0H2L5U0"/>
<feature type="region of interest" description="Disordered" evidence="9">
    <location>
        <begin position="1"/>
        <end position="23"/>
    </location>
</feature>
<dbReference type="RefSeq" id="WP_047232146.1">
    <property type="nucleotide sequence ID" value="NZ_JNBQ01000004.1"/>
</dbReference>
<dbReference type="GO" id="GO:0008652">
    <property type="term" value="P:amino acid biosynthetic process"/>
    <property type="evidence" value="ECO:0007669"/>
    <property type="project" value="UniProtKB-KW"/>
</dbReference>
<dbReference type="NCBIfam" id="TIGR01356">
    <property type="entry name" value="aroA"/>
    <property type="match status" value="1"/>
</dbReference>
<dbReference type="HAMAP" id="MF_00210">
    <property type="entry name" value="EPSP_synth"/>
    <property type="match status" value="1"/>
</dbReference>
<dbReference type="GO" id="GO:0005737">
    <property type="term" value="C:cytoplasm"/>
    <property type="evidence" value="ECO:0007669"/>
    <property type="project" value="UniProtKB-SubCell"/>
</dbReference>
<dbReference type="Pfam" id="PF00275">
    <property type="entry name" value="EPSP_synthase"/>
    <property type="match status" value="1"/>
</dbReference>
<feature type="binding site" evidence="8">
    <location>
        <position position="355"/>
    </location>
    <ligand>
        <name>3-phosphoshikimate</name>
        <dbReference type="ChEBI" id="CHEBI:145989"/>
    </ligand>
</feature>
<evidence type="ECO:0000256" key="6">
    <source>
        <dbReference type="ARBA" id="ARBA00023141"/>
    </source>
</evidence>
<dbReference type="GO" id="GO:0009073">
    <property type="term" value="P:aromatic amino acid family biosynthetic process"/>
    <property type="evidence" value="ECO:0007669"/>
    <property type="project" value="UniProtKB-KW"/>
</dbReference>
<protein>
    <recommendedName>
        <fullName evidence="8">3-phosphoshikimate 1-carboxyvinyltransferase</fullName>
        <ecNumber evidence="8">2.5.1.19</ecNumber>
    </recommendedName>
    <alternativeName>
        <fullName evidence="8">5-enolpyruvylshikimate-3-phosphate synthase</fullName>
        <shortName evidence="8">EPSP synthase</shortName>
        <shortName evidence="8">EPSPS</shortName>
    </alternativeName>
</protein>